<reference evidence="1 2" key="1">
    <citation type="submission" date="2021-06" db="EMBL/GenBank/DDBJ databases">
        <authorList>
            <person name="Palmer J.M."/>
        </authorList>
    </citation>
    <scope>NUCLEOTIDE SEQUENCE [LARGE SCALE GENOMIC DNA]</scope>
    <source>
        <strain evidence="2">if_2019</strain>
        <tissue evidence="1">Muscle</tissue>
    </source>
</reference>
<dbReference type="Proteomes" id="UP001482620">
    <property type="component" value="Unassembled WGS sequence"/>
</dbReference>
<gene>
    <name evidence="1" type="primary">CSMD3_6</name>
    <name evidence="1" type="ORF">ILYODFUR_019025</name>
</gene>
<keyword evidence="2" id="KW-1185">Reference proteome</keyword>
<evidence type="ECO:0000313" key="1">
    <source>
        <dbReference type="EMBL" id="MEQ2225582.1"/>
    </source>
</evidence>
<accession>A0ABV0SZY9</accession>
<name>A0ABV0SZY9_9TELE</name>
<proteinExistence type="predicted"/>
<protein>
    <submittedName>
        <fullName evidence="1">CUB and sushi domain-containing protein 3</fullName>
    </submittedName>
</protein>
<organism evidence="1 2">
    <name type="scientific">Ilyodon furcidens</name>
    <name type="common">goldbreast splitfin</name>
    <dbReference type="NCBI Taxonomy" id="33524"/>
    <lineage>
        <taxon>Eukaryota</taxon>
        <taxon>Metazoa</taxon>
        <taxon>Chordata</taxon>
        <taxon>Craniata</taxon>
        <taxon>Vertebrata</taxon>
        <taxon>Euteleostomi</taxon>
        <taxon>Actinopterygii</taxon>
        <taxon>Neopterygii</taxon>
        <taxon>Teleostei</taxon>
        <taxon>Neoteleostei</taxon>
        <taxon>Acanthomorphata</taxon>
        <taxon>Ovalentaria</taxon>
        <taxon>Atherinomorphae</taxon>
        <taxon>Cyprinodontiformes</taxon>
        <taxon>Goodeidae</taxon>
        <taxon>Ilyodon</taxon>
    </lineage>
</organism>
<evidence type="ECO:0000313" key="2">
    <source>
        <dbReference type="Proteomes" id="UP001482620"/>
    </source>
</evidence>
<dbReference type="EMBL" id="JAHRIQ010013467">
    <property type="protein sequence ID" value="MEQ2225582.1"/>
    <property type="molecule type" value="Genomic_DNA"/>
</dbReference>
<feature type="non-terminal residue" evidence="1">
    <location>
        <position position="1"/>
    </location>
</feature>
<sequence length="167" mass="18749">PDDVFAPDFIWKGSYDYKGQKQPMSLTVTSFNASTGKVNVTLTDSSTEFLLSGVYKRQETRLTLLLYQMRALTYSSLGRIMEESWAMDGFVSAEPEGGSYVFQGFIQGKDYGQFGLQRLVTVMIISVISVAGSCYQVAAESCLHYDPHLHHHRCHHHNQICILLSSL</sequence>
<comment type="caution">
    <text evidence="1">The sequence shown here is derived from an EMBL/GenBank/DDBJ whole genome shotgun (WGS) entry which is preliminary data.</text>
</comment>